<dbReference type="AlphaFoldDB" id="A0A1G4I044"/>
<dbReference type="EMBL" id="CZPT02000170">
    <property type="protein sequence ID" value="SCU64865.1"/>
    <property type="molecule type" value="Genomic_DNA"/>
</dbReference>
<sequence length="197" mass="21421">MSMAYIMGKEQEEVLPYRIMRLNRAPAVGPVARKEDNESTHSSCGYDSSPATLESERQYQIEGEGQECASCTACSGKVYLHDKITDDIVPVMATTTKPSVMTTSPPAHRLRRGRGQAIVRAATDHLKGGGVLVEDAPELIYAGRRAPRGYCAAAAQHVQLFATPTSPSETPADIFWAKVKSSRQSRLAMLRGSGPLW</sequence>
<gene>
    <name evidence="2" type="ORF">TEOVI_000835800</name>
</gene>
<evidence type="ECO:0000313" key="2">
    <source>
        <dbReference type="EMBL" id="SCU64865.1"/>
    </source>
</evidence>
<dbReference type="GeneID" id="92382292"/>
<proteinExistence type="predicted"/>
<feature type="compositionally biased region" description="Polar residues" evidence="1">
    <location>
        <begin position="40"/>
        <end position="51"/>
    </location>
</feature>
<dbReference type="RefSeq" id="XP_067076560.1">
    <property type="nucleotide sequence ID" value="XM_067220459.1"/>
</dbReference>
<dbReference type="VEuPathDB" id="TriTrypDB:TEOVI_000835800"/>
<organism evidence="2 3">
    <name type="scientific">Trypanosoma equiperdum</name>
    <dbReference type="NCBI Taxonomy" id="5694"/>
    <lineage>
        <taxon>Eukaryota</taxon>
        <taxon>Discoba</taxon>
        <taxon>Euglenozoa</taxon>
        <taxon>Kinetoplastea</taxon>
        <taxon>Metakinetoplastina</taxon>
        <taxon>Trypanosomatida</taxon>
        <taxon>Trypanosomatidae</taxon>
        <taxon>Trypanosoma</taxon>
    </lineage>
</organism>
<comment type="caution">
    <text evidence="2">The sequence shown here is derived from an EMBL/GenBank/DDBJ whole genome shotgun (WGS) entry which is preliminary data.</text>
</comment>
<keyword evidence="3" id="KW-1185">Reference proteome</keyword>
<protein>
    <submittedName>
        <fullName evidence="2">Uncharacterized protein</fullName>
    </submittedName>
</protein>
<evidence type="ECO:0000256" key="1">
    <source>
        <dbReference type="SAM" id="MobiDB-lite"/>
    </source>
</evidence>
<feature type="region of interest" description="Disordered" evidence="1">
    <location>
        <begin position="31"/>
        <end position="51"/>
    </location>
</feature>
<accession>A0A1G4I044</accession>
<name>A0A1G4I044_TRYEQ</name>
<dbReference type="Proteomes" id="UP000195570">
    <property type="component" value="Unassembled WGS sequence"/>
</dbReference>
<evidence type="ECO:0000313" key="3">
    <source>
        <dbReference type="Proteomes" id="UP000195570"/>
    </source>
</evidence>
<reference evidence="2" key="1">
    <citation type="submission" date="2016-09" db="EMBL/GenBank/DDBJ databases">
        <authorList>
            <person name="Hebert L."/>
            <person name="Moumen B."/>
        </authorList>
    </citation>
    <scope>NUCLEOTIDE SEQUENCE [LARGE SCALE GENOMIC DNA]</scope>
    <source>
        <strain evidence="2">OVI</strain>
    </source>
</reference>